<reference evidence="5 6" key="1">
    <citation type="submission" date="2011-11" db="EMBL/GenBank/DDBJ databases">
        <title>Complete sequence of Spirochaeta sp. grapes.</title>
        <authorList>
            <consortium name="US DOE Joint Genome Institute"/>
            <person name="Lucas S."/>
            <person name="Han J."/>
            <person name="Lapidus A."/>
            <person name="Cheng J.-F."/>
            <person name="Goodwin L."/>
            <person name="Pitluck S."/>
            <person name="Peters L."/>
            <person name="Ovchinnikova G."/>
            <person name="Munk A.C."/>
            <person name="Detter J.C."/>
            <person name="Han C."/>
            <person name="Tapia R."/>
            <person name="Land M."/>
            <person name="Hauser L."/>
            <person name="Kyrpides N."/>
            <person name="Ivanova N."/>
            <person name="Pagani I."/>
            <person name="Ritalahtilisa K."/>
            <person name="Loeffler F."/>
            <person name="Woyke T."/>
        </authorList>
    </citation>
    <scope>NUCLEOTIDE SEQUENCE [LARGE SCALE GENOMIC DNA]</scope>
    <source>
        <strain evidence="6">ATCC BAA-1885 / DSM 22778 / Grapes</strain>
    </source>
</reference>
<evidence type="ECO:0000313" key="6">
    <source>
        <dbReference type="Proteomes" id="UP000005632"/>
    </source>
</evidence>
<dbReference type="InterPro" id="IPR006047">
    <property type="entry name" value="GH13_cat_dom"/>
</dbReference>
<dbReference type="Pfam" id="PF00128">
    <property type="entry name" value="Alpha-amylase"/>
    <property type="match status" value="1"/>
</dbReference>
<organism evidence="5 6">
    <name type="scientific">Sphaerochaeta pleomorpha (strain ATCC BAA-1885 / DSM 22778 / Grapes)</name>
    <dbReference type="NCBI Taxonomy" id="158190"/>
    <lineage>
        <taxon>Bacteria</taxon>
        <taxon>Pseudomonadati</taxon>
        <taxon>Spirochaetota</taxon>
        <taxon>Spirochaetia</taxon>
        <taxon>Spirochaetales</taxon>
        <taxon>Sphaerochaetaceae</taxon>
        <taxon>Sphaerochaeta</taxon>
    </lineage>
</organism>
<proteinExistence type="inferred from homology"/>
<name>G8QYH7_SPHPG</name>
<protein>
    <submittedName>
        <fullName evidence="5">Glycosidase</fullName>
    </submittedName>
</protein>
<evidence type="ECO:0000256" key="3">
    <source>
        <dbReference type="ARBA" id="ARBA00023295"/>
    </source>
</evidence>
<sequence>MNPWWEETVIYQIYPRSFQDSNGDGIGDIRGIINRLQYIQDLGVGAIWLSPIFTSPMADFGYDISDYRGIDPIFGTLADVRELIATAHRMGLKVLFDMVLNHTSDQHAWFQESRASKDSKKKDYYIWSDTIPNNWYSAFGGKGWSFDSVRGQYYFHSFLREQPDLNWRNEETVLAIFDEVGFWLEEGVDGFRLDVINCIIKDDSFRSNPPMVGSRLRPYDMQRHIFDRNRPESHQKLRKFRKCIDTYDERMLVGEIMVERPGEPEMAASYLGKNKDELNLTFDFSLIELPFDARKWQTAAQRWYEAVGRQRWPTWVLNNHDVKRSITRYGNNTAKAKLATFFLLTQRGTVFLYYGEELGLLNSVVSHKEMNDPVGLRYWPVKVGRDGERGPMLWDASEKHGFTTGKPWMPFARQCEGLSVEEQKNEPFSMLAFYKDLIRLRAQDNVLQEGLCTFCKTDNQKILAYTRTLGKEKRLVLLNFSSKNQSVTLLEEPDATIQYSSLFSTQIATSSLSSGDGKFSLKPYQGTLFLCEGKIPVQA</sequence>
<keyword evidence="2" id="KW-0378">Hydrolase</keyword>
<dbReference type="EMBL" id="CP003155">
    <property type="protein sequence ID" value="AEV28540.1"/>
    <property type="molecule type" value="Genomic_DNA"/>
</dbReference>
<dbReference type="InterPro" id="IPR045857">
    <property type="entry name" value="O16G_dom_2"/>
</dbReference>
<dbReference type="KEGG" id="sgp:SpiGrapes_0699"/>
<dbReference type="SMART" id="SM00642">
    <property type="entry name" value="Aamy"/>
    <property type="match status" value="1"/>
</dbReference>
<dbReference type="OrthoDB" id="9805159at2"/>
<dbReference type="GO" id="GO:0004556">
    <property type="term" value="F:alpha-amylase activity"/>
    <property type="evidence" value="ECO:0007669"/>
    <property type="project" value="TreeGrafter"/>
</dbReference>
<dbReference type="AlphaFoldDB" id="G8QYH7"/>
<comment type="similarity">
    <text evidence="1">Belongs to the glycosyl hydrolase 13 family.</text>
</comment>
<dbReference type="Pfam" id="PF23915">
    <property type="entry name" value="SusG_C"/>
    <property type="match status" value="1"/>
</dbReference>
<dbReference type="SUPFAM" id="SSF51445">
    <property type="entry name" value="(Trans)glycosidases"/>
    <property type="match status" value="1"/>
</dbReference>
<dbReference type="GO" id="GO:0009313">
    <property type="term" value="P:oligosaccharide catabolic process"/>
    <property type="evidence" value="ECO:0007669"/>
    <property type="project" value="TreeGrafter"/>
</dbReference>
<dbReference type="HOGENOM" id="CLU_006462_2_3_12"/>
<evidence type="ECO:0000256" key="1">
    <source>
        <dbReference type="ARBA" id="ARBA00008061"/>
    </source>
</evidence>
<dbReference type="SUPFAM" id="SSF51011">
    <property type="entry name" value="Glycosyl hydrolase domain"/>
    <property type="match status" value="1"/>
</dbReference>
<evidence type="ECO:0000313" key="5">
    <source>
        <dbReference type="EMBL" id="AEV28540.1"/>
    </source>
</evidence>
<keyword evidence="6" id="KW-1185">Reference proteome</keyword>
<evidence type="ECO:0000256" key="2">
    <source>
        <dbReference type="ARBA" id="ARBA00022801"/>
    </source>
</evidence>
<keyword evidence="3 5" id="KW-0326">Glycosidase</keyword>
<dbReference type="Gene3D" id="2.60.40.1180">
    <property type="entry name" value="Golgi alpha-mannosidase II"/>
    <property type="match status" value="1"/>
</dbReference>
<dbReference type="PANTHER" id="PTHR10357">
    <property type="entry name" value="ALPHA-AMYLASE FAMILY MEMBER"/>
    <property type="match status" value="1"/>
</dbReference>
<dbReference type="PANTHER" id="PTHR10357:SF179">
    <property type="entry name" value="NEUTRAL AND BASIC AMINO ACID TRANSPORT PROTEIN RBAT"/>
    <property type="match status" value="1"/>
</dbReference>
<dbReference type="InterPro" id="IPR013780">
    <property type="entry name" value="Glyco_hydro_b"/>
</dbReference>
<gene>
    <name evidence="5" type="ordered locus">SpiGrapes_0699</name>
</gene>
<dbReference type="eggNOG" id="COG0366">
    <property type="taxonomic scope" value="Bacteria"/>
</dbReference>
<accession>G8QYH7</accession>
<dbReference type="InterPro" id="IPR017853">
    <property type="entry name" value="GH"/>
</dbReference>
<dbReference type="Gene3D" id="3.90.400.10">
    <property type="entry name" value="Oligo-1,6-glucosidase, Domain 2"/>
    <property type="match status" value="1"/>
</dbReference>
<dbReference type="Gene3D" id="3.20.20.80">
    <property type="entry name" value="Glycosidases"/>
    <property type="match status" value="2"/>
</dbReference>
<dbReference type="InterPro" id="IPR056300">
    <property type="entry name" value="SusG-like_C"/>
</dbReference>
<dbReference type="Proteomes" id="UP000005632">
    <property type="component" value="Chromosome"/>
</dbReference>
<dbReference type="RefSeq" id="WP_014269389.1">
    <property type="nucleotide sequence ID" value="NC_016633.1"/>
</dbReference>
<dbReference type="FunFam" id="3.90.400.10:FF:000002">
    <property type="entry name" value="Sucrose isomerase"/>
    <property type="match status" value="1"/>
</dbReference>
<feature type="domain" description="Glycosyl hydrolase family 13 catalytic" evidence="4">
    <location>
        <begin position="12"/>
        <end position="389"/>
    </location>
</feature>
<dbReference type="STRING" id="158190.SpiGrapes_0699"/>
<evidence type="ECO:0000259" key="4">
    <source>
        <dbReference type="SMART" id="SM00642"/>
    </source>
</evidence>